<dbReference type="GO" id="GO:0003700">
    <property type="term" value="F:DNA-binding transcription factor activity"/>
    <property type="evidence" value="ECO:0007669"/>
    <property type="project" value="InterPro"/>
</dbReference>
<dbReference type="InterPro" id="IPR046532">
    <property type="entry name" value="DUF6597"/>
</dbReference>
<sequence length="267" mass="30644">METFSLIKPCTALTPFIKYYWILRIDISAPVTERTIPVGCVHLTFHRGKQLFSPTTRQLQPQAFICGQSNTYVDVASTGNIDMITVVFQPYAPKLFFRLPVRETYGMNVSIEDIGDIALADLAKRVAETPDDTQCIELIEHFLLQRFYSSAEYNIKRIEAAIQEINQCPQPAIHRLAQTACLSDKQFNRVFHEYVGTTPKEFIRIVRLQRALYTLQTQPDINFAQLAYECGYYDQSHLIKEFKVFSGYTPGEYLALCAPYSDYFSTL</sequence>
<dbReference type="RefSeq" id="WP_002559088.1">
    <property type="nucleotide sequence ID" value="NZ_CABJFV010000003.1"/>
</dbReference>
<evidence type="ECO:0000313" key="6">
    <source>
        <dbReference type="Proteomes" id="UP000284379"/>
    </source>
</evidence>
<dbReference type="Proteomes" id="UP000284379">
    <property type="component" value="Unassembled WGS sequence"/>
</dbReference>
<evidence type="ECO:0000256" key="3">
    <source>
        <dbReference type="ARBA" id="ARBA00023163"/>
    </source>
</evidence>
<keyword evidence="1" id="KW-0805">Transcription regulation</keyword>
<dbReference type="EMBL" id="QSGO01000003">
    <property type="protein sequence ID" value="RHB36924.1"/>
    <property type="molecule type" value="Genomic_DNA"/>
</dbReference>
<dbReference type="PROSITE" id="PS01124">
    <property type="entry name" value="HTH_ARAC_FAMILY_2"/>
    <property type="match status" value="1"/>
</dbReference>
<evidence type="ECO:0000256" key="2">
    <source>
        <dbReference type="ARBA" id="ARBA00023125"/>
    </source>
</evidence>
<dbReference type="InterPro" id="IPR018060">
    <property type="entry name" value="HTH_AraC"/>
</dbReference>
<dbReference type="InterPro" id="IPR050204">
    <property type="entry name" value="AraC_XylS_family_regulators"/>
</dbReference>
<feature type="domain" description="HTH araC/xylS-type" evidence="4">
    <location>
        <begin position="156"/>
        <end position="256"/>
    </location>
</feature>
<dbReference type="SUPFAM" id="SSF46689">
    <property type="entry name" value="Homeodomain-like"/>
    <property type="match status" value="1"/>
</dbReference>
<accession>A0A413VTW3</accession>
<dbReference type="SMART" id="SM00342">
    <property type="entry name" value="HTH_ARAC"/>
    <property type="match status" value="1"/>
</dbReference>
<dbReference type="InterPro" id="IPR009057">
    <property type="entry name" value="Homeodomain-like_sf"/>
</dbReference>
<dbReference type="Gene3D" id="1.10.10.60">
    <property type="entry name" value="Homeodomain-like"/>
    <property type="match status" value="1"/>
</dbReference>
<reference evidence="5 6" key="1">
    <citation type="submission" date="2018-08" db="EMBL/GenBank/DDBJ databases">
        <title>A genome reference for cultivated species of the human gut microbiota.</title>
        <authorList>
            <person name="Zou Y."/>
            <person name="Xue W."/>
            <person name="Luo G."/>
        </authorList>
    </citation>
    <scope>NUCLEOTIDE SEQUENCE [LARGE SCALE GENOMIC DNA]</scope>
    <source>
        <strain evidence="5 6">AM40-30BH</strain>
    </source>
</reference>
<dbReference type="PANTHER" id="PTHR46796">
    <property type="entry name" value="HTH-TYPE TRANSCRIPTIONAL ACTIVATOR RHAS-RELATED"/>
    <property type="match status" value="1"/>
</dbReference>
<dbReference type="AlphaFoldDB" id="A0A413VTW3"/>
<protein>
    <submittedName>
        <fullName evidence="5">AraC family transcriptional regulator</fullName>
    </submittedName>
</protein>
<gene>
    <name evidence="5" type="ORF">DW888_05015</name>
</gene>
<keyword evidence="3" id="KW-0804">Transcription</keyword>
<proteinExistence type="predicted"/>
<dbReference type="Pfam" id="PF20240">
    <property type="entry name" value="DUF6597"/>
    <property type="match status" value="1"/>
</dbReference>
<comment type="caution">
    <text evidence="5">The sequence shown here is derived from an EMBL/GenBank/DDBJ whole genome shotgun (WGS) entry which is preliminary data.</text>
</comment>
<evidence type="ECO:0000259" key="4">
    <source>
        <dbReference type="PROSITE" id="PS01124"/>
    </source>
</evidence>
<name>A0A413VTW3_9BACE</name>
<organism evidence="5 6">
    <name type="scientific">Bacteroides nordii</name>
    <dbReference type="NCBI Taxonomy" id="291645"/>
    <lineage>
        <taxon>Bacteria</taxon>
        <taxon>Pseudomonadati</taxon>
        <taxon>Bacteroidota</taxon>
        <taxon>Bacteroidia</taxon>
        <taxon>Bacteroidales</taxon>
        <taxon>Bacteroidaceae</taxon>
        <taxon>Bacteroides</taxon>
    </lineage>
</organism>
<keyword evidence="2" id="KW-0238">DNA-binding</keyword>
<evidence type="ECO:0000256" key="1">
    <source>
        <dbReference type="ARBA" id="ARBA00023015"/>
    </source>
</evidence>
<dbReference type="PANTHER" id="PTHR46796:SF13">
    <property type="entry name" value="HTH-TYPE TRANSCRIPTIONAL ACTIVATOR RHAS"/>
    <property type="match status" value="1"/>
</dbReference>
<dbReference type="GO" id="GO:0043565">
    <property type="term" value="F:sequence-specific DNA binding"/>
    <property type="evidence" value="ECO:0007669"/>
    <property type="project" value="InterPro"/>
</dbReference>
<dbReference type="Pfam" id="PF12833">
    <property type="entry name" value="HTH_18"/>
    <property type="match status" value="1"/>
</dbReference>
<evidence type="ECO:0000313" key="5">
    <source>
        <dbReference type="EMBL" id="RHB36924.1"/>
    </source>
</evidence>